<keyword evidence="4" id="KW-0227">DNA damage</keyword>
<dbReference type="InParanoid" id="W5N1W0"/>
<dbReference type="GO" id="GO:0045893">
    <property type="term" value="P:positive regulation of DNA-templated transcription"/>
    <property type="evidence" value="ECO:0000318"/>
    <property type="project" value="GO_Central"/>
</dbReference>
<keyword evidence="9" id="KW-0539">Nucleus</keyword>
<evidence type="ECO:0000256" key="9">
    <source>
        <dbReference type="ARBA" id="ARBA00023242"/>
    </source>
</evidence>
<dbReference type="STRING" id="7918.ENSLOCP00000014619"/>
<evidence type="ECO:0000256" key="10">
    <source>
        <dbReference type="ARBA" id="ARBA00033234"/>
    </source>
</evidence>
<evidence type="ECO:0000256" key="11">
    <source>
        <dbReference type="SAM" id="MobiDB-lite"/>
    </source>
</evidence>
<comment type="similarity">
    <text evidence="2">Belongs to the SFR1/MEI5 family.</text>
</comment>
<dbReference type="Pfam" id="PF10376">
    <property type="entry name" value="Mei5"/>
    <property type="match status" value="1"/>
</dbReference>
<feature type="compositionally biased region" description="Basic and acidic residues" evidence="11">
    <location>
        <begin position="58"/>
        <end position="83"/>
    </location>
</feature>
<name>W5N1W0_LEPOC</name>
<evidence type="ECO:0000256" key="4">
    <source>
        <dbReference type="ARBA" id="ARBA00022763"/>
    </source>
</evidence>
<keyword evidence="7" id="KW-0804">Transcription</keyword>
<dbReference type="Proteomes" id="UP000018468">
    <property type="component" value="Linkage group LG5"/>
</dbReference>
<dbReference type="KEGG" id="loc:102685521"/>
<keyword evidence="13" id="KW-1185">Reference proteome</keyword>
<dbReference type="OMA" id="HEYSSPC"/>
<evidence type="ECO:0000313" key="12">
    <source>
        <dbReference type="Ensembl" id="ENSLOCP00000014619.1"/>
    </source>
</evidence>
<dbReference type="GeneTree" id="ENSGT00390000018550"/>
<evidence type="ECO:0000313" key="13">
    <source>
        <dbReference type="Proteomes" id="UP000018468"/>
    </source>
</evidence>
<dbReference type="AlphaFoldDB" id="W5N1W0"/>
<keyword evidence="8" id="KW-0234">DNA repair</keyword>
<evidence type="ECO:0000256" key="7">
    <source>
        <dbReference type="ARBA" id="ARBA00023163"/>
    </source>
</evidence>
<evidence type="ECO:0000256" key="1">
    <source>
        <dbReference type="ARBA" id="ARBA00004123"/>
    </source>
</evidence>
<reference evidence="13" key="1">
    <citation type="submission" date="2011-12" db="EMBL/GenBank/DDBJ databases">
        <title>The Draft Genome of Lepisosteus oculatus.</title>
        <authorList>
            <consortium name="The Broad Institute Genome Assembly &amp; Analysis Group"/>
            <consortium name="Computational R&amp;D Group"/>
            <consortium name="and Sequencing Platform"/>
            <person name="Di Palma F."/>
            <person name="Alfoldi J."/>
            <person name="Johnson J."/>
            <person name="Berlin A."/>
            <person name="Gnerre S."/>
            <person name="Jaffe D."/>
            <person name="MacCallum I."/>
            <person name="Young S."/>
            <person name="Walker B.J."/>
            <person name="Lander E.S."/>
            <person name="Lindblad-Toh K."/>
        </authorList>
    </citation>
    <scope>NUCLEOTIDE SEQUENCE [LARGE SCALE GENOMIC DNA]</scope>
</reference>
<feature type="region of interest" description="Disordered" evidence="11">
    <location>
        <begin position="1"/>
        <end position="137"/>
    </location>
</feature>
<dbReference type="Ensembl" id="ENSLOCT00000014648.1">
    <property type="protein sequence ID" value="ENSLOCP00000014619.1"/>
    <property type="gene ID" value="ENSLOCG00000011891.1"/>
</dbReference>
<dbReference type="GO" id="GO:0032798">
    <property type="term" value="C:Swi5-Sfr1 complex"/>
    <property type="evidence" value="ECO:0000318"/>
    <property type="project" value="GO_Central"/>
</dbReference>
<evidence type="ECO:0000256" key="5">
    <source>
        <dbReference type="ARBA" id="ARBA00023015"/>
    </source>
</evidence>
<reference evidence="12" key="2">
    <citation type="submission" date="2025-08" db="UniProtKB">
        <authorList>
            <consortium name="Ensembl"/>
        </authorList>
    </citation>
    <scope>IDENTIFICATION</scope>
</reference>
<evidence type="ECO:0000256" key="8">
    <source>
        <dbReference type="ARBA" id="ARBA00023204"/>
    </source>
</evidence>
<dbReference type="PANTHER" id="PTHR28643">
    <property type="entry name" value="SWI5-DEPENDENT RECOMBINATION DNA REPAIR PROTEIN 1 HOMOLOG"/>
    <property type="match status" value="1"/>
</dbReference>
<dbReference type="OrthoDB" id="10051617at2759"/>
<dbReference type="Gene3D" id="6.10.140.1020">
    <property type="match status" value="1"/>
</dbReference>
<dbReference type="GO" id="GO:0000724">
    <property type="term" value="P:double-strand break repair via homologous recombination"/>
    <property type="evidence" value="ECO:0000318"/>
    <property type="project" value="GO_Central"/>
</dbReference>
<keyword evidence="6" id="KW-0175">Coiled coil</keyword>
<keyword evidence="5" id="KW-0805">Transcription regulation</keyword>
<comment type="subcellular location">
    <subcellularLocation>
        <location evidence="1">Nucleus</location>
    </subcellularLocation>
</comment>
<dbReference type="EMBL" id="AHAT01017379">
    <property type="status" value="NOT_ANNOTATED_CDS"/>
    <property type="molecule type" value="Genomic_DNA"/>
</dbReference>
<dbReference type="GO" id="GO:0003713">
    <property type="term" value="F:transcription coactivator activity"/>
    <property type="evidence" value="ECO:0000318"/>
    <property type="project" value="GO_Central"/>
</dbReference>
<accession>W5N1W0</accession>
<evidence type="ECO:0000256" key="3">
    <source>
        <dbReference type="ARBA" id="ARBA00014688"/>
    </source>
</evidence>
<dbReference type="InterPro" id="IPR018468">
    <property type="entry name" value="SFR1/Mei5"/>
</dbReference>
<dbReference type="GeneID" id="102685521"/>
<evidence type="ECO:0000256" key="2">
    <source>
        <dbReference type="ARBA" id="ARBA00008729"/>
    </source>
</evidence>
<dbReference type="CTD" id="119392"/>
<sequence length="234" mass="26828">METPNTRKTKPVFCTPDSTLNSTPHGLSVKQPMSASLKERLKRTRRSFHSPFTVAKRLKIDPPEAEDDSKVQEVSPKSERDLDSAGGNTVSINKGRPWESPEVTDTSRQWDVCRTGTESGNEAAQSSSSRERADPPAQIDLLQLRDRLKKEVGEKEEMLRRLKMVRMYRTKNDLDKLQFLINKWRGSSQAVLYELKSAFCTDGRQLSLTQLIDHYGLDDRILHYNRTEEEFSDQ</sequence>
<dbReference type="eggNOG" id="ENOG502S1QX">
    <property type="taxonomic scope" value="Eukaryota"/>
</dbReference>
<reference evidence="12" key="3">
    <citation type="submission" date="2025-09" db="UniProtKB">
        <authorList>
            <consortium name="Ensembl"/>
        </authorList>
    </citation>
    <scope>IDENTIFICATION</scope>
</reference>
<dbReference type="Bgee" id="ENSLOCG00000011891">
    <property type="expression patterns" value="Expressed in ovary and 9 other cell types or tissues"/>
</dbReference>
<dbReference type="PANTHER" id="PTHR28643:SF1">
    <property type="entry name" value="SWI5-DEPENDENT RECOMBINATION DNA REPAIR PROTEIN 1 HOMOLOG"/>
    <property type="match status" value="1"/>
</dbReference>
<feature type="compositionally biased region" description="Polar residues" evidence="11">
    <location>
        <begin position="116"/>
        <end position="125"/>
    </location>
</feature>
<feature type="compositionally biased region" description="Polar residues" evidence="11">
    <location>
        <begin position="16"/>
        <end position="25"/>
    </location>
</feature>
<dbReference type="InterPro" id="IPR042429">
    <property type="entry name" value="SFR1"/>
</dbReference>
<organism evidence="12 13">
    <name type="scientific">Lepisosteus oculatus</name>
    <name type="common">Spotted gar</name>
    <dbReference type="NCBI Taxonomy" id="7918"/>
    <lineage>
        <taxon>Eukaryota</taxon>
        <taxon>Metazoa</taxon>
        <taxon>Chordata</taxon>
        <taxon>Craniata</taxon>
        <taxon>Vertebrata</taxon>
        <taxon>Euteleostomi</taxon>
        <taxon>Actinopterygii</taxon>
        <taxon>Neopterygii</taxon>
        <taxon>Holostei</taxon>
        <taxon>Semionotiformes</taxon>
        <taxon>Lepisosteidae</taxon>
        <taxon>Lepisosteus</taxon>
    </lineage>
</organism>
<evidence type="ECO:0000256" key="6">
    <source>
        <dbReference type="ARBA" id="ARBA00023054"/>
    </source>
</evidence>
<dbReference type="FunCoup" id="W5N1W0">
    <property type="interactions" value="943"/>
</dbReference>
<protein>
    <recommendedName>
        <fullName evidence="3">Swi5-dependent recombination DNA repair protein 1 homolog</fullName>
    </recommendedName>
    <alternativeName>
        <fullName evidence="10">Meiosis protein 5 homolog</fullName>
    </alternativeName>
</protein>
<proteinExistence type="inferred from homology"/>